<dbReference type="InterPro" id="IPR015943">
    <property type="entry name" value="WD40/YVTN_repeat-like_dom_sf"/>
</dbReference>
<dbReference type="InterPro" id="IPR007788">
    <property type="entry name" value="QCT"/>
</dbReference>
<dbReference type="Gene3D" id="2.130.10.10">
    <property type="entry name" value="YVTN repeat-like/Quinoprotein amine dehydrogenase"/>
    <property type="match status" value="1"/>
</dbReference>
<dbReference type="Pfam" id="PF05096">
    <property type="entry name" value="Glu_cyclase_2"/>
    <property type="match status" value="1"/>
</dbReference>
<dbReference type="RefSeq" id="WP_379661205.1">
    <property type="nucleotide sequence ID" value="NZ_JBHUDG010000003.1"/>
</dbReference>
<dbReference type="PANTHER" id="PTHR31270">
    <property type="entry name" value="GLUTAMINYL-PEPTIDE CYCLOTRANSFERASE"/>
    <property type="match status" value="1"/>
</dbReference>
<dbReference type="PROSITE" id="PS51257">
    <property type="entry name" value="PROKAR_LIPOPROTEIN"/>
    <property type="match status" value="1"/>
</dbReference>
<name>A0ABW4I9C3_9SPHI</name>
<evidence type="ECO:0000313" key="2">
    <source>
        <dbReference type="Proteomes" id="UP001597118"/>
    </source>
</evidence>
<sequence>MHSGITKTFKKLNYIILIALATIGSVSCKDKKKNKQYDELYPQNGSSFKLGENIPMRFVTEETPDSVQFYMDDTFLLSQKDTSTLSIATDKWSVGNRTITAKIFRKGASTEISSNILLLSTKIPVQYGYQIVKTYQHDVSSYTQGLEFHDGIFYESDGEYGGSSIRRVAQDGKVLKQVNLDKKYFAEGMTVVGNKILMLTYREKVMFEYDKNTLELLKTYPYNHADEGWGLAFDGKQTIYNSDGTNRLFKLNKNTYQPEGFVEVYDDKGPVNELNELEWIDGKIYANIYTSDLIAIINPESGEVEAYINLMGLRKDDVEDESQDVLNGIAWDAKGKRLFVTGKKWPRLYEITLKEH</sequence>
<reference evidence="2" key="1">
    <citation type="journal article" date="2019" name="Int. J. Syst. Evol. Microbiol.">
        <title>The Global Catalogue of Microorganisms (GCM) 10K type strain sequencing project: providing services to taxonomists for standard genome sequencing and annotation.</title>
        <authorList>
            <consortium name="The Broad Institute Genomics Platform"/>
            <consortium name="The Broad Institute Genome Sequencing Center for Infectious Disease"/>
            <person name="Wu L."/>
            <person name="Ma J."/>
        </authorList>
    </citation>
    <scope>NUCLEOTIDE SEQUENCE [LARGE SCALE GENOMIC DNA]</scope>
    <source>
        <strain evidence="2">CCUG 53762</strain>
    </source>
</reference>
<proteinExistence type="predicted"/>
<organism evidence="1 2">
    <name type="scientific">Pseudopedobacter beijingensis</name>
    <dbReference type="NCBI Taxonomy" id="1207056"/>
    <lineage>
        <taxon>Bacteria</taxon>
        <taxon>Pseudomonadati</taxon>
        <taxon>Bacteroidota</taxon>
        <taxon>Sphingobacteriia</taxon>
        <taxon>Sphingobacteriales</taxon>
        <taxon>Sphingobacteriaceae</taxon>
        <taxon>Pseudopedobacter</taxon>
    </lineage>
</organism>
<dbReference type="EMBL" id="JBHUDG010000003">
    <property type="protein sequence ID" value="MFD1628820.1"/>
    <property type="molecule type" value="Genomic_DNA"/>
</dbReference>
<dbReference type="Proteomes" id="UP001597118">
    <property type="component" value="Unassembled WGS sequence"/>
</dbReference>
<evidence type="ECO:0000313" key="1">
    <source>
        <dbReference type="EMBL" id="MFD1628820.1"/>
    </source>
</evidence>
<comment type="caution">
    <text evidence="1">The sequence shown here is derived from an EMBL/GenBank/DDBJ whole genome shotgun (WGS) entry which is preliminary data.</text>
</comment>
<gene>
    <name evidence="1" type="ORF">ACFSAH_02970</name>
</gene>
<accession>A0ABW4I9C3</accession>
<protein>
    <submittedName>
        <fullName evidence="1">Glutaminyl-peptide cyclotransferase</fullName>
    </submittedName>
</protein>
<keyword evidence="2" id="KW-1185">Reference proteome</keyword>
<dbReference type="SUPFAM" id="SSF75011">
    <property type="entry name" value="3-carboxy-cis,cis-mucoante lactonizing enzyme"/>
    <property type="match status" value="1"/>
</dbReference>
<dbReference type="PANTHER" id="PTHR31270:SF1">
    <property type="entry name" value="GLUTAMINYL-PEPTIDE CYCLOTRANSFERASE"/>
    <property type="match status" value="1"/>
</dbReference>